<dbReference type="InterPro" id="IPR036921">
    <property type="entry name" value="PurM-like_N_sf"/>
</dbReference>
<comment type="caution">
    <text evidence="1">The sequence shown here is derived from an EMBL/GenBank/DDBJ whole genome shotgun (WGS) entry which is preliminary data.</text>
</comment>
<proteinExistence type="predicted"/>
<dbReference type="RefSeq" id="WP_041820312.1">
    <property type="nucleotide sequence ID" value="NZ_CP040441.1"/>
</dbReference>
<reference evidence="1" key="1">
    <citation type="submission" date="2015-08" db="EMBL/GenBank/DDBJ databases">
        <title>Complete DNA Sequence of Pseudomonas syringae pv. actinidiae, the Causal Agent of Kiwifruit Canker Disease.</title>
        <authorList>
            <person name="Rikkerink E.H.A."/>
            <person name="Fineran P.C."/>
        </authorList>
    </citation>
    <scope>NUCLEOTIDE SEQUENCE</scope>
    <source>
        <strain evidence="1">DSM 13666</strain>
    </source>
</reference>
<sequence>MKGTRDVQVIPWQGEEQIVVATDASGGVGEKAKDHVHVPYEVVSYYAARVALLECMSVGATPFTFLVQNFSGDEPYQKMIDGINRALGEANQAQATIAGSTESNMVLEQSCLGVTVIGRVHQSALKIGITPKDAGIALLGKPLVGEEVVSQEKDVFPLKQFDELLQEEGVYEIIPVGSKGVKYELEVLAATNEWNTLQVPVNGNVDLTKSSGPATSLLITFDGTMEALLKAKYSSWWTTLASKIST</sequence>
<dbReference type="PATRIC" id="fig|136160.3.peg.3862"/>
<evidence type="ECO:0008006" key="2">
    <source>
        <dbReference type="Google" id="ProtNLM"/>
    </source>
</evidence>
<protein>
    <recommendedName>
        <fullName evidence="2">Alpha-ribazole kinase</fullName>
    </recommendedName>
</protein>
<dbReference type="EMBL" id="LILD01000014">
    <property type="protein sequence ID" value="KOO36343.1"/>
    <property type="molecule type" value="Genomic_DNA"/>
</dbReference>
<evidence type="ECO:0000313" key="1">
    <source>
        <dbReference type="EMBL" id="KOO36343.1"/>
    </source>
</evidence>
<organism evidence="1">
    <name type="scientific">Halalkalibacterium halodurans</name>
    <name type="common">Bacillus halodurans</name>
    <dbReference type="NCBI Taxonomy" id="86665"/>
    <lineage>
        <taxon>Bacteria</taxon>
        <taxon>Bacillati</taxon>
        <taxon>Bacillota</taxon>
        <taxon>Bacilli</taxon>
        <taxon>Bacillales</taxon>
        <taxon>Bacillaceae</taxon>
        <taxon>Halalkalibacterium (ex Joshi et al. 2022)</taxon>
    </lineage>
</organism>
<dbReference type="AlphaFoldDB" id="A0A0M0KD51"/>
<dbReference type="GeneID" id="87596400"/>
<accession>A0A0M0KD51</accession>
<name>A0A0M0KD51_ALKHA</name>
<dbReference type="Gene3D" id="3.30.1330.10">
    <property type="entry name" value="PurM-like, N-terminal domain"/>
    <property type="match status" value="1"/>
</dbReference>
<gene>
    <name evidence="1" type="ORF">AMD02_19400</name>
</gene>